<evidence type="ECO:0000256" key="1">
    <source>
        <dbReference type="ARBA" id="ARBA00023015"/>
    </source>
</evidence>
<evidence type="ECO:0000256" key="3">
    <source>
        <dbReference type="ARBA" id="ARBA00023163"/>
    </source>
</evidence>
<dbReference type="RefSeq" id="WP_146780595.1">
    <property type="nucleotide sequence ID" value="NZ_CP042434.1"/>
</dbReference>
<dbReference type="SUPFAM" id="SSF46689">
    <property type="entry name" value="Homeodomain-like"/>
    <property type="match status" value="1"/>
</dbReference>
<dbReference type="InterPro" id="IPR009057">
    <property type="entry name" value="Homeodomain-like_sf"/>
</dbReference>
<name>A0A5B8VJW4_9BACT</name>
<dbReference type="Pfam" id="PF12833">
    <property type="entry name" value="HTH_18"/>
    <property type="match status" value="1"/>
</dbReference>
<dbReference type="GO" id="GO:0043565">
    <property type="term" value="F:sequence-specific DNA binding"/>
    <property type="evidence" value="ECO:0007669"/>
    <property type="project" value="InterPro"/>
</dbReference>
<dbReference type="Gene3D" id="1.10.10.60">
    <property type="entry name" value="Homeodomain-like"/>
    <property type="match status" value="2"/>
</dbReference>
<evidence type="ECO:0000259" key="4">
    <source>
        <dbReference type="PROSITE" id="PS01124"/>
    </source>
</evidence>
<proteinExistence type="predicted"/>
<dbReference type="PANTHER" id="PTHR43280:SF32">
    <property type="entry name" value="TRANSCRIPTIONAL REGULATORY PROTEIN"/>
    <property type="match status" value="1"/>
</dbReference>
<organism evidence="5 6">
    <name type="scientific">Arachidicoccus ginsenosidivorans</name>
    <dbReference type="NCBI Taxonomy" id="496057"/>
    <lineage>
        <taxon>Bacteria</taxon>
        <taxon>Pseudomonadati</taxon>
        <taxon>Bacteroidota</taxon>
        <taxon>Chitinophagia</taxon>
        <taxon>Chitinophagales</taxon>
        <taxon>Chitinophagaceae</taxon>
        <taxon>Arachidicoccus</taxon>
    </lineage>
</organism>
<evidence type="ECO:0000256" key="2">
    <source>
        <dbReference type="ARBA" id="ARBA00023125"/>
    </source>
</evidence>
<accession>A0A5B8VJW4</accession>
<dbReference type="PANTHER" id="PTHR43280">
    <property type="entry name" value="ARAC-FAMILY TRANSCRIPTIONAL REGULATOR"/>
    <property type="match status" value="1"/>
</dbReference>
<evidence type="ECO:0000313" key="6">
    <source>
        <dbReference type="Proteomes" id="UP000321291"/>
    </source>
</evidence>
<dbReference type="InterPro" id="IPR018060">
    <property type="entry name" value="HTH_AraC"/>
</dbReference>
<dbReference type="OrthoDB" id="644686at2"/>
<dbReference type="KEGG" id="agi:FSB73_06175"/>
<feature type="domain" description="HTH araC/xylS-type" evidence="4">
    <location>
        <begin position="218"/>
        <end position="323"/>
    </location>
</feature>
<dbReference type="AlphaFoldDB" id="A0A5B8VJW4"/>
<keyword evidence="2" id="KW-0238">DNA-binding</keyword>
<dbReference type="EMBL" id="CP042434">
    <property type="protein sequence ID" value="QEC71321.1"/>
    <property type="molecule type" value="Genomic_DNA"/>
</dbReference>
<dbReference type="SMART" id="SM00342">
    <property type="entry name" value="HTH_ARAC"/>
    <property type="match status" value="1"/>
</dbReference>
<evidence type="ECO:0000313" key="5">
    <source>
        <dbReference type="EMBL" id="QEC71321.1"/>
    </source>
</evidence>
<sequence length="325" mass="36841">MKRGHPTPLRFKTLSEALSSSGFPPPQHPLMTLINAVDNKFDATPPLHSQMLSFYKISYRVDVGGTIPYGRTKFDYLEGGLFFAAPRQIIGASQHENTEEHSSNENKTKQEAPVAGCLAEQITILIHPDFLLNYPLANKIKQYNFFSYSVNEALLLSEKEKGIILALLRNIEEELGRPIDEISQDIIISQLELFFSYAQRFYKRQFITRKPVSKTTVEKMNAMLDSYFKEVETSGKGLPSVQYLASQLNVSPGYLSDLLRSTTGLSAQQYIHEVLIERAKEQLLSTELTISEIAYNLGFEHPQSFSKFFKTKTSKSPLAYRSSYN</sequence>
<dbReference type="GO" id="GO:0003700">
    <property type="term" value="F:DNA-binding transcription factor activity"/>
    <property type="evidence" value="ECO:0007669"/>
    <property type="project" value="InterPro"/>
</dbReference>
<gene>
    <name evidence="5" type="ORF">FSB73_06175</name>
</gene>
<keyword evidence="3" id="KW-0804">Transcription</keyword>
<dbReference type="Proteomes" id="UP000321291">
    <property type="component" value="Chromosome"/>
</dbReference>
<reference evidence="5 6" key="1">
    <citation type="journal article" date="2017" name="Int. J. Syst. Evol. Microbiol.">
        <title>Arachidicoccus ginsenosidivorans sp. nov., with ginsenoside-converting activity isolated from ginseng cultivating soil.</title>
        <authorList>
            <person name="Siddiqi M.Z."/>
            <person name="Aslam Z."/>
            <person name="Im W.T."/>
        </authorList>
    </citation>
    <scope>NUCLEOTIDE SEQUENCE [LARGE SCALE GENOMIC DNA]</scope>
    <source>
        <strain evidence="5 6">Gsoil 809</strain>
    </source>
</reference>
<dbReference type="PROSITE" id="PS01124">
    <property type="entry name" value="HTH_ARAC_FAMILY_2"/>
    <property type="match status" value="1"/>
</dbReference>
<keyword evidence="6" id="KW-1185">Reference proteome</keyword>
<protein>
    <submittedName>
        <fullName evidence="5">Helix-turn-helix transcriptional regulator</fullName>
    </submittedName>
</protein>
<keyword evidence="1" id="KW-0805">Transcription regulation</keyword>